<dbReference type="EC" id="5.1.3.13" evidence="3 5"/>
<dbReference type="Pfam" id="PF00908">
    <property type="entry name" value="dTDP_sugar_isom"/>
    <property type="match status" value="1"/>
</dbReference>
<protein>
    <recommendedName>
        <fullName evidence="4 5">dTDP-4-dehydrorhamnose 3,5-epimerase</fullName>
        <ecNumber evidence="3 5">5.1.3.13</ecNumber>
    </recommendedName>
    <alternativeName>
        <fullName evidence="5">Thymidine diphospho-4-keto-rhamnose 3,5-epimerase</fullName>
    </alternativeName>
</protein>
<dbReference type="Gene3D" id="2.60.120.10">
    <property type="entry name" value="Jelly Rolls"/>
    <property type="match status" value="1"/>
</dbReference>
<evidence type="ECO:0000256" key="1">
    <source>
        <dbReference type="ARBA" id="ARBA00001298"/>
    </source>
</evidence>
<proteinExistence type="inferred from homology"/>
<comment type="catalytic activity">
    <reaction evidence="1 5">
        <text>dTDP-4-dehydro-6-deoxy-alpha-D-glucose = dTDP-4-dehydro-beta-L-rhamnose</text>
        <dbReference type="Rhea" id="RHEA:16969"/>
        <dbReference type="ChEBI" id="CHEBI:57649"/>
        <dbReference type="ChEBI" id="CHEBI:62830"/>
        <dbReference type="EC" id="5.1.3.13"/>
    </reaction>
</comment>
<keyword evidence="7" id="KW-1185">Reference proteome</keyword>
<dbReference type="PANTHER" id="PTHR21047:SF2">
    <property type="entry name" value="THYMIDINE DIPHOSPHO-4-KETO-RHAMNOSE 3,5-EPIMERASE"/>
    <property type="match status" value="1"/>
</dbReference>
<comment type="caution">
    <text evidence="6">The sequence shown here is derived from an EMBL/GenBank/DDBJ whole genome shotgun (WGS) entry which is preliminary data.</text>
</comment>
<organism evidence="6 7">
    <name type="scientific">Tenacibaculum polynesiense</name>
    <dbReference type="NCBI Taxonomy" id="3137857"/>
    <lineage>
        <taxon>Bacteria</taxon>
        <taxon>Pseudomonadati</taxon>
        <taxon>Bacteroidota</taxon>
        <taxon>Flavobacteriia</taxon>
        <taxon>Flavobacteriales</taxon>
        <taxon>Flavobacteriaceae</taxon>
        <taxon>Tenacibaculum</taxon>
    </lineage>
</organism>
<evidence type="ECO:0000313" key="7">
    <source>
        <dbReference type="Proteomes" id="UP001497527"/>
    </source>
</evidence>
<dbReference type="SUPFAM" id="SSF51182">
    <property type="entry name" value="RmlC-like cupins"/>
    <property type="match status" value="1"/>
</dbReference>
<comment type="similarity">
    <text evidence="5">Belongs to the dTDP-4-dehydrorhamnose 3,5-epimerase family.</text>
</comment>
<comment type="subunit">
    <text evidence="5">Homodimer.</text>
</comment>
<dbReference type="Proteomes" id="UP001497527">
    <property type="component" value="Unassembled WGS sequence"/>
</dbReference>
<dbReference type="NCBIfam" id="TIGR01221">
    <property type="entry name" value="rmlC"/>
    <property type="match status" value="1"/>
</dbReference>
<dbReference type="CDD" id="cd00438">
    <property type="entry name" value="cupin_RmlC"/>
    <property type="match status" value="1"/>
</dbReference>
<evidence type="ECO:0000256" key="3">
    <source>
        <dbReference type="ARBA" id="ARBA00012098"/>
    </source>
</evidence>
<accession>A0ABM9PCW6</accession>
<name>A0ABM9PCW6_9FLAO</name>
<dbReference type="InterPro" id="IPR014710">
    <property type="entry name" value="RmlC-like_jellyroll"/>
</dbReference>
<comment type="function">
    <text evidence="2 5">Catalyzes the epimerization of the C3' and C5'positions of dTDP-6-deoxy-D-xylo-4-hexulose, forming dTDP-6-deoxy-L-lyxo-4-hexulose.</text>
</comment>
<keyword evidence="5 6" id="KW-0413">Isomerase</keyword>
<evidence type="ECO:0000256" key="5">
    <source>
        <dbReference type="RuleBase" id="RU364069"/>
    </source>
</evidence>
<evidence type="ECO:0000256" key="4">
    <source>
        <dbReference type="ARBA" id="ARBA00019595"/>
    </source>
</evidence>
<dbReference type="InterPro" id="IPR011051">
    <property type="entry name" value="RmlC_Cupin_sf"/>
</dbReference>
<reference evidence="6 7" key="1">
    <citation type="submission" date="2024-05" db="EMBL/GenBank/DDBJ databases">
        <authorList>
            <person name="Duchaud E."/>
        </authorList>
    </citation>
    <scope>NUCLEOTIDE SEQUENCE [LARGE SCALE GENOMIC DNA]</scope>
    <source>
        <strain evidence="6">Ena-SAMPLE-TAB-13-05-2024-13:56:06:370-140308</strain>
    </source>
</reference>
<dbReference type="PANTHER" id="PTHR21047">
    <property type="entry name" value="DTDP-6-DEOXY-D-GLUCOSE-3,5 EPIMERASE"/>
    <property type="match status" value="1"/>
</dbReference>
<evidence type="ECO:0000313" key="6">
    <source>
        <dbReference type="EMBL" id="CAL2103448.1"/>
    </source>
</evidence>
<comment type="pathway">
    <text evidence="5">Carbohydrate biosynthesis; dTDP-L-rhamnose biosynthesis.</text>
</comment>
<evidence type="ECO:0000256" key="2">
    <source>
        <dbReference type="ARBA" id="ARBA00001997"/>
    </source>
</evidence>
<dbReference type="InterPro" id="IPR000888">
    <property type="entry name" value="RmlC-like"/>
</dbReference>
<dbReference type="RefSeq" id="WP_348717655.1">
    <property type="nucleotide sequence ID" value="NZ_CAXJIO010000013.1"/>
</dbReference>
<sequence length="182" mass="21199">MNFVKTDIPDVIIIEPRVFKDERGFFFESFNQKIFEENIMRVDFIQDNESKSTRGVLRGLHFQKPPYTQAKLVRCIQGEVLDVAVDMRKESPTYGKYVSVLLSEENKKQVFIPRGFAHGYIVLSEEALFAYKVDNVYAPKHDTGIQWNDPDLNIDWKIIEKDIILSEKDKNLGSLKEFDSPF</sequence>
<dbReference type="GO" id="GO:0008830">
    <property type="term" value="F:dTDP-4-dehydrorhamnose 3,5-epimerase activity"/>
    <property type="evidence" value="ECO:0007669"/>
    <property type="project" value="UniProtKB-EC"/>
</dbReference>
<gene>
    <name evidence="6" type="primary">rfbC</name>
    <name evidence="6" type="ORF">T190423A01A_40041</name>
</gene>
<dbReference type="EMBL" id="CAXJIO010000013">
    <property type="protein sequence ID" value="CAL2103448.1"/>
    <property type="molecule type" value="Genomic_DNA"/>
</dbReference>